<organism evidence="3 4">
    <name type="scientific">Cyphellophora europaea (strain CBS 101466)</name>
    <name type="common">Phialophora europaea</name>
    <dbReference type="NCBI Taxonomy" id="1220924"/>
    <lineage>
        <taxon>Eukaryota</taxon>
        <taxon>Fungi</taxon>
        <taxon>Dikarya</taxon>
        <taxon>Ascomycota</taxon>
        <taxon>Pezizomycotina</taxon>
        <taxon>Eurotiomycetes</taxon>
        <taxon>Chaetothyriomycetidae</taxon>
        <taxon>Chaetothyriales</taxon>
        <taxon>Cyphellophoraceae</taxon>
        <taxon>Cyphellophora</taxon>
    </lineage>
</organism>
<feature type="region of interest" description="Disordered" evidence="1">
    <location>
        <begin position="186"/>
        <end position="205"/>
    </location>
</feature>
<dbReference type="InterPro" id="IPR027417">
    <property type="entry name" value="P-loop_NTPase"/>
</dbReference>
<sequence length="444" mass="51051">MPSQYSQGGGQSPAINIAVMGETGSGKSSFIKRVTGRRDVNVGHGINRGTYRIQPYEVTLKSPENGRSYRVRLIDCPGFDDISVPDRQTVDDILLWLRDMYGENRKLHGIIYTINIDRPRVTGFAMRNIAVFRELVGNDFYPNVVLGTTFWDRLSNELEGTEREQELKSTPGFWGQLAARGSQIRRIGNQGRQAESSTTSRHRPSASDLSVVYEIVRNFRPQWVAAQEEMAYGFSPSQTSASREFDEWEHYWKAVRRMEEDHDRARRESERRVSDNQTQLNEELRRRKDMSTRLRPQDIEFATDEKRRRKLHADVLDLKRQLSAVREASEVRTNAELERARELRKEKQQILAAKKSEEAATLVKSRCKQFRQAVPAEVRCQSSDCRKRHAIRFKVEDYYRKSQDETAANAELTTTITVSKQGQGVGNPATLPWHALRLQTGAMK</sequence>
<dbReference type="GO" id="GO:0005525">
    <property type="term" value="F:GTP binding"/>
    <property type="evidence" value="ECO:0007669"/>
    <property type="project" value="InterPro"/>
</dbReference>
<feature type="compositionally biased region" description="Basic and acidic residues" evidence="1">
    <location>
        <begin position="263"/>
        <end position="274"/>
    </location>
</feature>
<dbReference type="AlphaFoldDB" id="W2S8D9"/>
<evidence type="ECO:0000259" key="2">
    <source>
        <dbReference type="Pfam" id="PF01926"/>
    </source>
</evidence>
<feature type="compositionally biased region" description="Polar residues" evidence="1">
    <location>
        <begin position="190"/>
        <end position="199"/>
    </location>
</feature>
<reference evidence="3 4" key="1">
    <citation type="submission" date="2013-03" db="EMBL/GenBank/DDBJ databases">
        <title>The Genome Sequence of Phialophora europaea CBS 101466.</title>
        <authorList>
            <consortium name="The Broad Institute Genomics Platform"/>
            <person name="Cuomo C."/>
            <person name="de Hoog S."/>
            <person name="Gorbushina A."/>
            <person name="Walker B."/>
            <person name="Young S.K."/>
            <person name="Zeng Q."/>
            <person name="Gargeya S."/>
            <person name="Fitzgerald M."/>
            <person name="Haas B."/>
            <person name="Abouelleil A."/>
            <person name="Allen A.W."/>
            <person name="Alvarado L."/>
            <person name="Arachchi H.M."/>
            <person name="Berlin A.M."/>
            <person name="Chapman S.B."/>
            <person name="Gainer-Dewar J."/>
            <person name="Goldberg J."/>
            <person name="Griggs A."/>
            <person name="Gujja S."/>
            <person name="Hansen M."/>
            <person name="Howarth C."/>
            <person name="Imamovic A."/>
            <person name="Ireland A."/>
            <person name="Larimer J."/>
            <person name="McCowan C."/>
            <person name="Murphy C."/>
            <person name="Pearson M."/>
            <person name="Poon T.W."/>
            <person name="Priest M."/>
            <person name="Roberts A."/>
            <person name="Saif S."/>
            <person name="Shea T."/>
            <person name="Sisk P."/>
            <person name="Sykes S."/>
            <person name="Wortman J."/>
            <person name="Nusbaum C."/>
            <person name="Birren B."/>
        </authorList>
    </citation>
    <scope>NUCLEOTIDE SEQUENCE [LARGE SCALE GENOMIC DNA]</scope>
    <source>
        <strain evidence="3 4">CBS 101466</strain>
    </source>
</reference>
<name>W2S8D9_CYPE1</name>
<proteinExistence type="predicted"/>
<dbReference type="InParanoid" id="W2S8D9"/>
<evidence type="ECO:0000313" key="3">
    <source>
        <dbReference type="EMBL" id="ETN44318.1"/>
    </source>
</evidence>
<dbReference type="SUPFAM" id="SSF52540">
    <property type="entry name" value="P-loop containing nucleoside triphosphate hydrolases"/>
    <property type="match status" value="1"/>
</dbReference>
<feature type="region of interest" description="Disordered" evidence="1">
    <location>
        <begin position="263"/>
        <end position="289"/>
    </location>
</feature>
<dbReference type="STRING" id="1220924.W2S8D9"/>
<evidence type="ECO:0000313" key="4">
    <source>
        <dbReference type="Proteomes" id="UP000030752"/>
    </source>
</evidence>
<dbReference type="Gene3D" id="3.40.50.300">
    <property type="entry name" value="P-loop containing nucleotide triphosphate hydrolases"/>
    <property type="match status" value="1"/>
</dbReference>
<dbReference type="Pfam" id="PF01926">
    <property type="entry name" value="MMR_HSR1"/>
    <property type="match status" value="1"/>
</dbReference>
<dbReference type="OrthoDB" id="4158913at2759"/>
<accession>W2S8D9</accession>
<dbReference type="CDD" id="cd00882">
    <property type="entry name" value="Ras_like_GTPase"/>
    <property type="match status" value="1"/>
</dbReference>
<dbReference type="HOGENOM" id="CLU_018003_1_0_1"/>
<keyword evidence="4" id="KW-1185">Reference proteome</keyword>
<dbReference type="GeneID" id="19977837"/>
<dbReference type="VEuPathDB" id="FungiDB:HMPREF1541_10498"/>
<dbReference type="EMBL" id="KB822715">
    <property type="protein sequence ID" value="ETN44318.1"/>
    <property type="molecule type" value="Genomic_DNA"/>
</dbReference>
<gene>
    <name evidence="3" type="ORF">HMPREF1541_10498</name>
</gene>
<feature type="domain" description="G" evidence="2">
    <location>
        <begin position="17"/>
        <end position="82"/>
    </location>
</feature>
<dbReference type="Proteomes" id="UP000030752">
    <property type="component" value="Unassembled WGS sequence"/>
</dbReference>
<dbReference type="eggNOG" id="ENOG502SMH7">
    <property type="taxonomic scope" value="Eukaryota"/>
</dbReference>
<dbReference type="RefSeq" id="XP_008713391.1">
    <property type="nucleotide sequence ID" value="XM_008715169.1"/>
</dbReference>
<dbReference type="InterPro" id="IPR006073">
    <property type="entry name" value="GTP-bd"/>
</dbReference>
<protein>
    <recommendedName>
        <fullName evidence="2">G domain-containing protein</fullName>
    </recommendedName>
</protein>
<evidence type="ECO:0000256" key="1">
    <source>
        <dbReference type="SAM" id="MobiDB-lite"/>
    </source>
</evidence>